<evidence type="ECO:0000313" key="3">
    <source>
        <dbReference type="Proteomes" id="UP000274504"/>
    </source>
</evidence>
<sequence length="150" mass="17733">MTSVVDISTPANINSSLIRPASIQYQQHQRRGRSWREEEEMHNRDEPEDEEFLEDEEFVFNRFDDPDDVHLDWSEGLTYTSSANLRNRRLRHSDPTGRNAKSMELTVRRSGGSAERDYRTRRPERKIFKRGKIFIIYSTTITVQLKSINN</sequence>
<gene>
    <name evidence="2" type="ORF">HDID_LOCUS6609</name>
</gene>
<name>A0A0R3SNU8_HYMDI</name>
<reference evidence="4" key="1">
    <citation type="submission" date="2017-02" db="UniProtKB">
        <authorList>
            <consortium name="WormBaseParasite"/>
        </authorList>
    </citation>
    <scope>IDENTIFICATION</scope>
</reference>
<accession>A0A0R3SNU8</accession>
<protein>
    <submittedName>
        <fullName evidence="2 4">Uncharacterized protein</fullName>
    </submittedName>
</protein>
<dbReference type="Proteomes" id="UP000274504">
    <property type="component" value="Unassembled WGS sequence"/>
</dbReference>
<dbReference type="WBParaSite" id="HDID_0000661301-mRNA-1">
    <property type="protein sequence ID" value="HDID_0000661301-mRNA-1"/>
    <property type="gene ID" value="HDID_0000661301"/>
</dbReference>
<feature type="region of interest" description="Disordered" evidence="1">
    <location>
        <begin position="28"/>
        <end position="51"/>
    </location>
</feature>
<dbReference type="EMBL" id="UYSG01006323">
    <property type="protein sequence ID" value="VDL58927.1"/>
    <property type="molecule type" value="Genomic_DNA"/>
</dbReference>
<evidence type="ECO:0000313" key="4">
    <source>
        <dbReference type="WBParaSite" id="HDID_0000661301-mRNA-1"/>
    </source>
</evidence>
<dbReference type="AlphaFoldDB" id="A0A0R3SNU8"/>
<feature type="compositionally biased region" description="Basic and acidic residues" evidence="1">
    <location>
        <begin position="34"/>
        <end position="45"/>
    </location>
</feature>
<evidence type="ECO:0000256" key="1">
    <source>
        <dbReference type="SAM" id="MobiDB-lite"/>
    </source>
</evidence>
<proteinExistence type="predicted"/>
<reference evidence="2 3" key="2">
    <citation type="submission" date="2018-11" db="EMBL/GenBank/DDBJ databases">
        <authorList>
            <consortium name="Pathogen Informatics"/>
        </authorList>
    </citation>
    <scope>NUCLEOTIDE SEQUENCE [LARGE SCALE GENOMIC DNA]</scope>
</reference>
<organism evidence="4">
    <name type="scientific">Hymenolepis diminuta</name>
    <name type="common">Rat tapeworm</name>
    <dbReference type="NCBI Taxonomy" id="6216"/>
    <lineage>
        <taxon>Eukaryota</taxon>
        <taxon>Metazoa</taxon>
        <taxon>Spiralia</taxon>
        <taxon>Lophotrochozoa</taxon>
        <taxon>Platyhelminthes</taxon>
        <taxon>Cestoda</taxon>
        <taxon>Eucestoda</taxon>
        <taxon>Cyclophyllidea</taxon>
        <taxon>Hymenolepididae</taxon>
        <taxon>Hymenolepis</taxon>
    </lineage>
</organism>
<evidence type="ECO:0000313" key="2">
    <source>
        <dbReference type="EMBL" id="VDL58927.1"/>
    </source>
</evidence>